<dbReference type="STRING" id="303698.A0A1V6SQ22"/>
<dbReference type="Proteomes" id="UP000191285">
    <property type="component" value="Unassembled WGS sequence"/>
</dbReference>
<dbReference type="InterPro" id="IPR002110">
    <property type="entry name" value="Ankyrin_rpt"/>
</dbReference>
<proteinExistence type="predicted"/>
<name>A0A1V6SQ22_9EURO</name>
<organism evidence="1 2">
    <name type="scientific">Penicillium steckii</name>
    <dbReference type="NCBI Taxonomy" id="303698"/>
    <lineage>
        <taxon>Eukaryota</taxon>
        <taxon>Fungi</taxon>
        <taxon>Dikarya</taxon>
        <taxon>Ascomycota</taxon>
        <taxon>Pezizomycotina</taxon>
        <taxon>Eurotiomycetes</taxon>
        <taxon>Eurotiomycetidae</taxon>
        <taxon>Eurotiales</taxon>
        <taxon>Aspergillaceae</taxon>
        <taxon>Penicillium</taxon>
    </lineage>
</organism>
<dbReference type="EMBL" id="MLKD01000025">
    <property type="protein sequence ID" value="OQE16152.1"/>
    <property type="molecule type" value="Genomic_DNA"/>
</dbReference>
<dbReference type="InterPro" id="IPR036770">
    <property type="entry name" value="Ankyrin_rpt-contain_sf"/>
</dbReference>
<dbReference type="AlphaFoldDB" id="A0A1V6SQ22"/>
<keyword evidence="2" id="KW-1185">Reference proteome</keyword>
<evidence type="ECO:0000313" key="1">
    <source>
        <dbReference type="EMBL" id="OQE16152.1"/>
    </source>
</evidence>
<gene>
    <name evidence="1" type="ORF">PENSTE_c025G04526</name>
</gene>
<sequence>MDAAEERRRAYPAGLVGNGCDRHCLEDVRRGVDWAAEKSPRHLADALQKGVRGALRGLDEEITFYLVSETDAPLREIDPWHVSFMKSFRLWEALIKRGWDVNQRSTRDPKDRRYRLIDYVCGREDLVEWLLEHGATIDDGEKDTYSCPPLLQGVAEHGLVGLYKRLQELGAPHGPRELHLAVKTSCLRSHMTMIRYLVDEIGCDVNQMDGDEFFNASGTNMLFGPPLWWAIRESEGGEDAVRFLLERGADPYLNGMDFIKDAEKRKSQGVVQVMKEWKDGRIPVQKKDSSSDQ</sequence>
<dbReference type="OrthoDB" id="426293at2759"/>
<accession>A0A1V6SQ22</accession>
<dbReference type="Pfam" id="PF00023">
    <property type="entry name" value="Ank"/>
    <property type="match status" value="1"/>
</dbReference>
<reference evidence="2" key="1">
    <citation type="journal article" date="2017" name="Nat. Microbiol.">
        <title>Global analysis of biosynthetic gene clusters reveals vast potential of secondary metabolite production in Penicillium species.</title>
        <authorList>
            <person name="Nielsen J.C."/>
            <person name="Grijseels S."/>
            <person name="Prigent S."/>
            <person name="Ji B."/>
            <person name="Dainat J."/>
            <person name="Nielsen K.F."/>
            <person name="Frisvad J.C."/>
            <person name="Workman M."/>
            <person name="Nielsen J."/>
        </authorList>
    </citation>
    <scope>NUCLEOTIDE SEQUENCE [LARGE SCALE GENOMIC DNA]</scope>
    <source>
        <strain evidence="2">IBT 24891</strain>
    </source>
</reference>
<comment type="caution">
    <text evidence="1">The sequence shown here is derived from an EMBL/GenBank/DDBJ whole genome shotgun (WGS) entry which is preliminary data.</text>
</comment>
<dbReference type="SMART" id="SM00248">
    <property type="entry name" value="ANK"/>
    <property type="match status" value="3"/>
</dbReference>
<dbReference type="Gene3D" id="1.25.40.20">
    <property type="entry name" value="Ankyrin repeat-containing domain"/>
    <property type="match status" value="1"/>
</dbReference>
<evidence type="ECO:0000313" key="2">
    <source>
        <dbReference type="Proteomes" id="UP000191285"/>
    </source>
</evidence>
<dbReference type="SUPFAM" id="SSF48403">
    <property type="entry name" value="Ankyrin repeat"/>
    <property type="match status" value="1"/>
</dbReference>
<protein>
    <submittedName>
        <fullName evidence="1">Uncharacterized protein</fullName>
    </submittedName>
</protein>